<keyword evidence="4" id="KW-1185">Reference proteome</keyword>
<dbReference type="PROSITE" id="PS50994">
    <property type="entry name" value="INTEGRASE"/>
    <property type="match status" value="1"/>
</dbReference>
<dbReference type="OrthoDB" id="92877at2"/>
<name>A0A0D8HKL4_9ACTN</name>
<organism evidence="3 4">
    <name type="scientific">Acidithrix ferrooxidans</name>
    <dbReference type="NCBI Taxonomy" id="1280514"/>
    <lineage>
        <taxon>Bacteria</taxon>
        <taxon>Bacillati</taxon>
        <taxon>Actinomycetota</taxon>
        <taxon>Acidimicrobiia</taxon>
        <taxon>Acidimicrobiales</taxon>
        <taxon>Acidimicrobiaceae</taxon>
        <taxon>Acidithrix</taxon>
    </lineage>
</organism>
<evidence type="ECO:0000313" key="4">
    <source>
        <dbReference type="Proteomes" id="UP000032360"/>
    </source>
</evidence>
<feature type="compositionally biased region" description="Polar residues" evidence="1">
    <location>
        <begin position="473"/>
        <end position="486"/>
    </location>
</feature>
<dbReference type="GO" id="GO:0015074">
    <property type="term" value="P:DNA integration"/>
    <property type="evidence" value="ECO:0007669"/>
    <property type="project" value="InterPro"/>
</dbReference>
<sequence>MKDSKESMDIIEAYDLFGSYNGAAKYVGRSPNTVKKFVQARSAGQLIRQGNYERRPKATDKYVAVIEEAVDRSKARVRANQIHLRLVALGYSGSMRSTRRAVAKAKVAWRKATIRIYWPWISEIGRWAQYDFSDGPVIDGKKTTLFHFYLPFSKVRIVKPIPDQSLPNVIMALDYCFRYIGGVPAYVLTDNAKTAAVKHIAGVAVINPKMVSFASAYGFSIQTCVVYDPASKGGVEAAVRVAKEDICPKDTNLVQSYTDVAELEAACAAYTTSINSVVHSTSGKIPSVVLKSEAMTFHGLPKVPYLAAYGVMRKVEPNMPIVRFNHCGYSVPAKYRREVVYVRSVLDEIVIVAQDKAGGYVSEIARHRRGEAFSYVIDDAHKEKDHPSGPLTRMPIPTNEIQAKFLSITPDASQWLIRACNSGASGIESSIADLVGHANAEESSSVISESLRLSAFNHSAISDLLVIHKRSSMDGTKTTSQRSSKPQGPYGASTDSWSALKAVS</sequence>
<feature type="region of interest" description="Disordered" evidence="1">
    <location>
        <begin position="472"/>
        <end position="504"/>
    </location>
</feature>
<dbReference type="InterPro" id="IPR012337">
    <property type="entry name" value="RNaseH-like_sf"/>
</dbReference>
<dbReference type="PANTHER" id="PTHR35004">
    <property type="entry name" value="TRANSPOSASE RV3428C-RELATED"/>
    <property type="match status" value="1"/>
</dbReference>
<dbReference type="PANTHER" id="PTHR35004:SF6">
    <property type="entry name" value="TRANSPOSASE"/>
    <property type="match status" value="1"/>
</dbReference>
<dbReference type="InterPro" id="IPR036397">
    <property type="entry name" value="RNaseH_sf"/>
</dbReference>
<dbReference type="RefSeq" id="WP_152625821.1">
    <property type="nucleotide sequence ID" value="NZ_JXYS01000014.1"/>
</dbReference>
<dbReference type="InterPro" id="IPR001584">
    <property type="entry name" value="Integrase_cat-core"/>
</dbReference>
<dbReference type="NCBIfam" id="NF033546">
    <property type="entry name" value="transpos_IS21"/>
    <property type="match status" value="1"/>
</dbReference>
<gene>
    <name evidence="3" type="ORF">AXFE_05900</name>
</gene>
<dbReference type="Proteomes" id="UP000032360">
    <property type="component" value="Unassembled WGS sequence"/>
</dbReference>
<dbReference type="Gene3D" id="3.30.420.10">
    <property type="entry name" value="Ribonuclease H-like superfamily/Ribonuclease H"/>
    <property type="match status" value="1"/>
</dbReference>
<dbReference type="GO" id="GO:0003676">
    <property type="term" value="F:nucleic acid binding"/>
    <property type="evidence" value="ECO:0007669"/>
    <property type="project" value="InterPro"/>
</dbReference>
<dbReference type="STRING" id="1280514.AXFE_05900"/>
<feature type="domain" description="Integrase catalytic" evidence="2">
    <location>
        <begin position="115"/>
        <end position="294"/>
    </location>
</feature>
<accession>A0A0D8HKL4</accession>
<evidence type="ECO:0000256" key="1">
    <source>
        <dbReference type="SAM" id="MobiDB-lite"/>
    </source>
</evidence>
<evidence type="ECO:0000259" key="2">
    <source>
        <dbReference type="PROSITE" id="PS50994"/>
    </source>
</evidence>
<proteinExistence type="predicted"/>
<evidence type="ECO:0000313" key="3">
    <source>
        <dbReference type="EMBL" id="KJF18510.1"/>
    </source>
</evidence>
<dbReference type="PATRIC" id="fig|1280514.3.peg.792"/>
<reference evidence="3 4" key="1">
    <citation type="submission" date="2015-01" db="EMBL/GenBank/DDBJ databases">
        <title>Draft genome of the acidophilic iron oxidizer Acidithrix ferrooxidans strain Py-F3.</title>
        <authorList>
            <person name="Poehlein A."/>
            <person name="Eisen S."/>
            <person name="Schloemann M."/>
            <person name="Johnson B.D."/>
            <person name="Daniel R."/>
            <person name="Muehling M."/>
        </authorList>
    </citation>
    <scope>NUCLEOTIDE SEQUENCE [LARGE SCALE GENOMIC DNA]</scope>
    <source>
        <strain evidence="3 4">Py-F3</strain>
    </source>
</reference>
<comment type="caution">
    <text evidence="3">The sequence shown here is derived from an EMBL/GenBank/DDBJ whole genome shotgun (WGS) entry which is preliminary data.</text>
</comment>
<dbReference type="SUPFAM" id="SSF53098">
    <property type="entry name" value="Ribonuclease H-like"/>
    <property type="match status" value="1"/>
</dbReference>
<dbReference type="EMBL" id="JXYS01000014">
    <property type="protein sequence ID" value="KJF18510.1"/>
    <property type="molecule type" value="Genomic_DNA"/>
</dbReference>
<dbReference type="AlphaFoldDB" id="A0A0D8HKL4"/>
<protein>
    <submittedName>
        <fullName evidence="3">Integrase core domain protein</fullName>
    </submittedName>
</protein>